<keyword evidence="1 2" id="KW-0812">Transmembrane</keyword>
<dbReference type="PaxDb" id="3880-AES96987"/>
<gene>
    <name evidence="2" type="ordered locus">MTR_5g043900</name>
</gene>
<evidence type="ECO:0000256" key="1">
    <source>
        <dbReference type="SAM" id="Phobius"/>
    </source>
</evidence>
<dbReference type="Proteomes" id="UP000002051">
    <property type="component" value="Chromosome 5"/>
</dbReference>
<reference evidence="2 4" key="1">
    <citation type="journal article" date="2011" name="Nature">
        <title>The Medicago genome provides insight into the evolution of rhizobial symbioses.</title>
        <authorList>
            <person name="Young N.D."/>
            <person name="Debelle F."/>
            <person name="Oldroyd G.E."/>
            <person name="Geurts R."/>
            <person name="Cannon S.B."/>
            <person name="Udvardi M.K."/>
            <person name="Benedito V.A."/>
            <person name="Mayer K.F."/>
            <person name="Gouzy J."/>
            <person name="Schoof H."/>
            <person name="Van de Peer Y."/>
            <person name="Proost S."/>
            <person name="Cook D.R."/>
            <person name="Meyers B.C."/>
            <person name="Spannagl M."/>
            <person name="Cheung F."/>
            <person name="De Mita S."/>
            <person name="Krishnakumar V."/>
            <person name="Gundlach H."/>
            <person name="Zhou S."/>
            <person name="Mudge J."/>
            <person name="Bharti A.K."/>
            <person name="Murray J.D."/>
            <person name="Naoumkina M.A."/>
            <person name="Rosen B."/>
            <person name="Silverstein K.A."/>
            <person name="Tang H."/>
            <person name="Rombauts S."/>
            <person name="Zhao P.X."/>
            <person name="Zhou P."/>
            <person name="Barbe V."/>
            <person name="Bardou P."/>
            <person name="Bechner M."/>
            <person name="Bellec A."/>
            <person name="Berger A."/>
            <person name="Berges H."/>
            <person name="Bidwell S."/>
            <person name="Bisseling T."/>
            <person name="Choisne N."/>
            <person name="Couloux A."/>
            <person name="Denny R."/>
            <person name="Deshpande S."/>
            <person name="Dai X."/>
            <person name="Doyle J.J."/>
            <person name="Dudez A.M."/>
            <person name="Farmer A.D."/>
            <person name="Fouteau S."/>
            <person name="Franken C."/>
            <person name="Gibelin C."/>
            <person name="Gish J."/>
            <person name="Goldstein S."/>
            <person name="Gonzalez A.J."/>
            <person name="Green P.J."/>
            <person name="Hallab A."/>
            <person name="Hartog M."/>
            <person name="Hua A."/>
            <person name="Humphray S.J."/>
            <person name="Jeong D.H."/>
            <person name="Jing Y."/>
            <person name="Jocker A."/>
            <person name="Kenton S.M."/>
            <person name="Kim D.J."/>
            <person name="Klee K."/>
            <person name="Lai H."/>
            <person name="Lang C."/>
            <person name="Lin S."/>
            <person name="Macmil S.L."/>
            <person name="Magdelenat G."/>
            <person name="Matthews L."/>
            <person name="McCorrison J."/>
            <person name="Monaghan E.L."/>
            <person name="Mun J.H."/>
            <person name="Najar F.Z."/>
            <person name="Nicholson C."/>
            <person name="Noirot C."/>
            <person name="O'Bleness M."/>
            <person name="Paule C.R."/>
            <person name="Poulain J."/>
            <person name="Prion F."/>
            <person name="Qin B."/>
            <person name="Qu C."/>
            <person name="Retzel E.F."/>
            <person name="Riddle C."/>
            <person name="Sallet E."/>
            <person name="Samain S."/>
            <person name="Samson N."/>
            <person name="Sanders I."/>
            <person name="Saurat O."/>
            <person name="Scarpelli C."/>
            <person name="Schiex T."/>
            <person name="Segurens B."/>
            <person name="Severin A.J."/>
            <person name="Sherrier D.J."/>
            <person name="Shi R."/>
            <person name="Sims S."/>
            <person name="Singer S.R."/>
            <person name="Sinharoy S."/>
            <person name="Sterck L."/>
            <person name="Viollet A."/>
            <person name="Wang B.B."/>
            <person name="Wang K."/>
            <person name="Wang M."/>
            <person name="Wang X."/>
            <person name="Warfsmann J."/>
            <person name="Weissenbach J."/>
            <person name="White D.D."/>
            <person name="White J.D."/>
            <person name="Wiley G.B."/>
            <person name="Wincker P."/>
            <person name="Xing Y."/>
            <person name="Yang L."/>
            <person name="Yao Z."/>
            <person name="Ying F."/>
            <person name="Zhai J."/>
            <person name="Zhou L."/>
            <person name="Zuber A."/>
            <person name="Denarie J."/>
            <person name="Dixon R.A."/>
            <person name="May G.D."/>
            <person name="Schwartz D.C."/>
            <person name="Rogers J."/>
            <person name="Quetier F."/>
            <person name="Town C.D."/>
            <person name="Roe B.A."/>
        </authorList>
    </citation>
    <scope>NUCLEOTIDE SEQUENCE [LARGE SCALE GENOMIC DNA]</scope>
    <source>
        <strain evidence="2">A17</strain>
        <strain evidence="3 4">cv. Jemalong A17</strain>
    </source>
</reference>
<dbReference type="HOGENOM" id="CLU_1491188_0_0_1"/>
<evidence type="ECO:0000313" key="3">
    <source>
        <dbReference type="EnsemblPlants" id="AES96987"/>
    </source>
</evidence>
<accession>G7JXY6</accession>
<dbReference type="AlphaFoldDB" id="G7JXY6"/>
<reference evidence="3" key="3">
    <citation type="submission" date="2015-04" db="UniProtKB">
        <authorList>
            <consortium name="EnsemblPlants"/>
        </authorList>
    </citation>
    <scope>IDENTIFICATION</scope>
    <source>
        <strain evidence="3">cv. Jemalong A17</strain>
    </source>
</reference>
<protein>
    <submittedName>
        <fullName evidence="2">Transmembrane protein, putative</fullName>
    </submittedName>
</protein>
<keyword evidence="1" id="KW-1133">Transmembrane helix</keyword>
<dbReference type="EMBL" id="CM001221">
    <property type="protein sequence ID" value="AES96987.1"/>
    <property type="molecule type" value="Genomic_DNA"/>
</dbReference>
<proteinExistence type="predicted"/>
<evidence type="ECO:0000313" key="2">
    <source>
        <dbReference type="EMBL" id="AES96987.1"/>
    </source>
</evidence>
<organism evidence="2 4">
    <name type="scientific">Medicago truncatula</name>
    <name type="common">Barrel medic</name>
    <name type="synonym">Medicago tribuloides</name>
    <dbReference type="NCBI Taxonomy" id="3880"/>
    <lineage>
        <taxon>Eukaryota</taxon>
        <taxon>Viridiplantae</taxon>
        <taxon>Streptophyta</taxon>
        <taxon>Embryophyta</taxon>
        <taxon>Tracheophyta</taxon>
        <taxon>Spermatophyta</taxon>
        <taxon>Magnoliopsida</taxon>
        <taxon>eudicotyledons</taxon>
        <taxon>Gunneridae</taxon>
        <taxon>Pentapetalae</taxon>
        <taxon>rosids</taxon>
        <taxon>fabids</taxon>
        <taxon>Fabales</taxon>
        <taxon>Fabaceae</taxon>
        <taxon>Papilionoideae</taxon>
        <taxon>50 kb inversion clade</taxon>
        <taxon>NPAAA clade</taxon>
        <taxon>Hologalegina</taxon>
        <taxon>IRL clade</taxon>
        <taxon>Trifolieae</taxon>
        <taxon>Medicago</taxon>
    </lineage>
</organism>
<feature type="transmembrane region" description="Helical" evidence="1">
    <location>
        <begin position="146"/>
        <end position="179"/>
    </location>
</feature>
<reference evidence="2 4" key="2">
    <citation type="journal article" date="2014" name="BMC Genomics">
        <title>An improved genome release (version Mt4.0) for the model legume Medicago truncatula.</title>
        <authorList>
            <person name="Tang H."/>
            <person name="Krishnakumar V."/>
            <person name="Bidwell S."/>
            <person name="Rosen B."/>
            <person name="Chan A."/>
            <person name="Zhou S."/>
            <person name="Gentzbittel L."/>
            <person name="Childs K.L."/>
            <person name="Yandell M."/>
            <person name="Gundlach H."/>
            <person name="Mayer K.F."/>
            <person name="Schwartz D.C."/>
            <person name="Town C.D."/>
        </authorList>
    </citation>
    <scope>GENOME REANNOTATION</scope>
    <source>
        <strain evidence="3 4">cv. Jemalong A17</strain>
    </source>
</reference>
<dbReference type="ExpressionAtlas" id="G7JXY6">
    <property type="expression patterns" value="differential"/>
</dbReference>
<name>G7JXY6_MEDTR</name>
<keyword evidence="1" id="KW-0472">Membrane</keyword>
<keyword evidence="4" id="KW-1185">Reference proteome</keyword>
<dbReference type="EnsemblPlants" id="AES96987">
    <property type="protein sequence ID" value="AES96987"/>
    <property type="gene ID" value="MTR_5g043900"/>
</dbReference>
<sequence>MRVSHLTQTNRFSSSRTNKPPLLILSQFTAADFHSVRRGKLFSQQQTNPVADFLSQIAESSTIFFKPSISLSVLTHLMSRSSRDGSVVISDDLNVIQEGCAKFPAATMVNNVRFTLCSNYGYMNSWFPEEFLIGNYVSCVEFLRDLLLTVFLAFCLVLGVTRMGGAFVLFLLLAFACLVQA</sequence>
<evidence type="ECO:0000313" key="4">
    <source>
        <dbReference type="Proteomes" id="UP000002051"/>
    </source>
</evidence>